<evidence type="ECO:0000256" key="6">
    <source>
        <dbReference type="SAM" id="Phobius"/>
    </source>
</evidence>
<gene>
    <name evidence="8" type="ORF">GIS00_20350</name>
</gene>
<dbReference type="PANTHER" id="PTHR23534:SF1">
    <property type="entry name" value="MAJOR FACILITATOR SUPERFAMILY PROTEIN"/>
    <property type="match status" value="1"/>
</dbReference>
<dbReference type="InterPro" id="IPR036259">
    <property type="entry name" value="MFS_trans_sf"/>
</dbReference>
<feature type="domain" description="Major facilitator superfamily (MFS) profile" evidence="7">
    <location>
        <begin position="73"/>
        <end position="470"/>
    </location>
</feature>
<dbReference type="GO" id="GO:0022857">
    <property type="term" value="F:transmembrane transporter activity"/>
    <property type="evidence" value="ECO:0007669"/>
    <property type="project" value="InterPro"/>
</dbReference>
<dbReference type="AlphaFoldDB" id="A0A7K1FQ69"/>
<keyword evidence="9" id="KW-1185">Reference proteome</keyword>
<evidence type="ECO:0000256" key="3">
    <source>
        <dbReference type="ARBA" id="ARBA00022989"/>
    </source>
</evidence>
<dbReference type="Gene3D" id="1.20.1250.20">
    <property type="entry name" value="MFS general substrate transporter like domains"/>
    <property type="match status" value="1"/>
</dbReference>
<dbReference type="InterPro" id="IPR020846">
    <property type="entry name" value="MFS_dom"/>
</dbReference>
<feature type="transmembrane region" description="Helical" evidence="6">
    <location>
        <begin position="74"/>
        <end position="98"/>
    </location>
</feature>
<evidence type="ECO:0000256" key="2">
    <source>
        <dbReference type="ARBA" id="ARBA00022692"/>
    </source>
</evidence>
<reference evidence="8 9" key="1">
    <citation type="submission" date="2019-11" db="EMBL/GenBank/DDBJ databases">
        <authorList>
            <person name="Jiang L.-Q."/>
        </authorList>
    </citation>
    <scope>NUCLEOTIDE SEQUENCE [LARGE SCALE GENOMIC DNA]</scope>
    <source>
        <strain evidence="8 9">YIM 132087</strain>
    </source>
</reference>
<sequence>MRSSSWTPDGLSRPGRPPRCWSAPAHPGPGSSWNDCSEPPVPEPEGTVTETAPSTGTPVEATDLRRRTTQRRTLRVLVVAQVVGAIGTAVGPSVGVVLGDTVAGSEAASGLARTASTVGAALAGITLATLSLKFGRRPALVLGWTTAAVGAALLTVAAFASSLVLVITGMAMLGVGTSVGVQSAYTATDLADPVRRGRQLSLVVWAGTVGSVLGPNMGAPGAALAGAMGWPPLTGAFLIATVVLVVAAVVVLTLLRPDPLRLARELDRPRSGDRPALPRLREALPIIWRTPAARTAYISMICAHIAMIGVMTMTPVHLHRHGHSLTVVGLTISVHVAGMFAFAPLVGWCADRFGSRPVILTGQALFAAAAVNGFMAGDSAGGVTGALFLLGLAWSVVTVSGASLLSGAVDPHVRPLVQGTTDTSMNAAAAIGAGAAGLIAAGIGFNALALVAVVLVVPPIVVLAAGRGAPAGR</sequence>
<feature type="transmembrane region" description="Helical" evidence="6">
    <location>
        <begin position="383"/>
        <end position="405"/>
    </location>
</feature>
<feature type="transmembrane region" description="Helical" evidence="6">
    <location>
        <begin position="449"/>
        <end position="469"/>
    </location>
</feature>
<feature type="transmembrane region" description="Helical" evidence="6">
    <location>
        <begin position="110"/>
        <end position="132"/>
    </location>
</feature>
<feature type="transmembrane region" description="Helical" evidence="6">
    <location>
        <begin position="200"/>
        <end position="223"/>
    </location>
</feature>
<comment type="subcellular location">
    <subcellularLocation>
        <location evidence="1">Cell membrane</location>
        <topology evidence="1">Multi-pass membrane protein</topology>
    </subcellularLocation>
</comment>
<evidence type="ECO:0000256" key="1">
    <source>
        <dbReference type="ARBA" id="ARBA00004651"/>
    </source>
</evidence>
<feature type="transmembrane region" description="Helical" evidence="6">
    <location>
        <begin position="358"/>
        <end position="377"/>
    </location>
</feature>
<feature type="transmembrane region" description="Helical" evidence="6">
    <location>
        <begin position="166"/>
        <end position="188"/>
    </location>
</feature>
<feature type="transmembrane region" description="Helical" evidence="6">
    <location>
        <begin position="324"/>
        <end position="346"/>
    </location>
</feature>
<dbReference type="Pfam" id="PF07690">
    <property type="entry name" value="MFS_1"/>
    <property type="match status" value="1"/>
</dbReference>
<proteinExistence type="predicted"/>
<feature type="transmembrane region" description="Helical" evidence="6">
    <location>
        <begin position="296"/>
        <end position="318"/>
    </location>
</feature>
<comment type="caution">
    <text evidence="8">The sequence shown here is derived from an EMBL/GenBank/DDBJ whole genome shotgun (WGS) entry which is preliminary data.</text>
</comment>
<keyword evidence="2 6" id="KW-0812">Transmembrane</keyword>
<name>A0A7K1FQ69_9ACTN</name>
<protein>
    <submittedName>
        <fullName evidence="8">MFS transporter</fullName>
    </submittedName>
</protein>
<organism evidence="8 9">
    <name type="scientific">Nakamurella alba</name>
    <dbReference type="NCBI Taxonomy" id="2665158"/>
    <lineage>
        <taxon>Bacteria</taxon>
        <taxon>Bacillati</taxon>
        <taxon>Actinomycetota</taxon>
        <taxon>Actinomycetes</taxon>
        <taxon>Nakamurellales</taxon>
        <taxon>Nakamurellaceae</taxon>
        <taxon>Nakamurella</taxon>
    </lineage>
</organism>
<feature type="transmembrane region" description="Helical" evidence="6">
    <location>
        <begin position="425"/>
        <end position="443"/>
    </location>
</feature>
<evidence type="ECO:0000256" key="5">
    <source>
        <dbReference type="SAM" id="MobiDB-lite"/>
    </source>
</evidence>
<evidence type="ECO:0000313" key="9">
    <source>
        <dbReference type="Proteomes" id="UP000460221"/>
    </source>
</evidence>
<keyword evidence="4 6" id="KW-0472">Membrane</keyword>
<dbReference type="PANTHER" id="PTHR23534">
    <property type="entry name" value="MFS PERMEASE"/>
    <property type="match status" value="1"/>
</dbReference>
<evidence type="ECO:0000313" key="8">
    <source>
        <dbReference type="EMBL" id="MTD16295.1"/>
    </source>
</evidence>
<accession>A0A7K1FQ69</accession>
<feature type="transmembrane region" description="Helical" evidence="6">
    <location>
        <begin position="139"/>
        <end position="160"/>
    </location>
</feature>
<evidence type="ECO:0000259" key="7">
    <source>
        <dbReference type="PROSITE" id="PS50850"/>
    </source>
</evidence>
<dbReference type="PROSITE" id="PS50850">
    <property type="entry name" value="MFS"/>
    <property type="match status" value="1"/>
</dbReference>
<feature type="region of interest" description="Disordered" evidence="5">
    <location>
        <begin position="1"/>
        <end position="61"/>
    </location>
</feature>
<feature type="transmembrane region" description="Helical" evidence="6">
    <location>
        <begin position="235"/>
        <end position="255"/>
    </location>
</feature>
<evidence type="ECO:0000256" key="4">
    <source>
        <dbReference type="ARBA" id="ARBA00023136"/>
    </source>
</evidence>
<dbReference type="Proteomes" id="UP000460221">
    <property type="component" value="Unassembled WGS sequence"/>
</dbReference>
<dbReference type="GO" id="GO:0005886">
    <property type="term" value="C:plasma membrane"/>
    <property type="evidence" value="ECO:0007669"/>
    <property type="project" value="UniProtKB-SubCell"/>
</dbReference>
<dbReference type="InterPro" id="IPR011701">
    <property type="entry name" value="MFS"/>
</dbReference>
<dbReference type="EMBL" id="WLYK01000009">
    <property type="protein sequence ID" value="MTD16295.1"/>
    <property type="molecule type" value="Genomic_DNA"/>
</dbReference>
<keyword evidence="3 6" id="KW-1133">Transmembrane helix</keyword>
<dbReference type="SUPFAM" id="SSF103473">
    <property type="entry name" value="MFS general substrate transporter"/>
    <property type="match status" value="1"/>
</dbReference>